<dbReference type="InterPro" id="IPR011008">
    <property type="entry name" value="Dimeric_a/b-barrel"/>
</dbReference>
<comment type="similarity">
    <text evidence="6">Belongs to the DyP-type peroxidase family.</text>
</comment>
<dbReference type="AlphaFoldDB" id="A0A6N8L3B4"/>
<dbReference type="GO" id="GO:0004601">
    <property type="term" value="F:peroxidase activity"/>
    <property type="evidence" value="ECO:0007669"/>
    <property type="project" value="UniProtKB-KW"/>
</dbReference>
<dbReference type="RefSeq" id="WP_160369014.1">
    <property type="nucleotide sequence ID" value="NZ_WSQA01000006.1"/>
</dbReference>
<evidence type="ECO:0000256" key="6">
    <source>
        <dbReference type="ARBA" id="ARBA00025737"/>
    </source>
</evidence>
<keyword evidence="10" id="KW-1185">Reference proteome</keyword>
<evidence type="ECO:0000256" key="1">
    <source>
        <dbReference type="ARBA" id="ARBA00001970"/>
    </source>
</evidence>
<feature type="domain" description="Dyp-type peroxidase N-terminal" evidence="7">
    <location>
        <begin position="24"/>
        <end position="147"/>
    </location>
</feature>
<dbReference type="NCBIfam" id="TIGR01413">
    <property type="entry name" value="Dyp_perox_fam"/>
    <property type="match status" value="1"/>
</dbReference>
<proteinExistence type="inferred from homology"/>
<comment type="cofactor">
    <cofactor evidence="1">
        <name>heme b</name>
        <dbReference type="ChEBI" id="CHEBI:60344"/>
    </cofactor>
</comment>
<keyword evidence="2 9" id="KW-0575">Peroxidase</keyword>
<evidence type="ECO:0000256" key="4">
    <source>
        <dbReference type="ARBA" id="ARBA00023002"/>
    </source>
</evidence>
<keyword evidence="5" id="KW-0408">Iron</keyword>
<dbReference type="OrthoDB" id="3251355at2"/>
<evidence type="ECO:0000256" key="2">
    <source>
        <dbReference type="ARBA" id="ARBA00022559"/>
    </source>
</evidence>
<comment type="caution">
    <text evidence="9">The sequence shown here is derived from an EMBL/GenBank/DDBJ whole genome shotgun (WGS) entry which is preliminary data.</text>
</comment>
<keyword evidence="4" id="KW-0560">Oxidoreductase</keyword>
<dbReference type="GO" id="GO:0005829">
    <property type="term" value="C:cytosol"/>
    <property type="evidence" value="ECO:0007669"/>
    <property type="project" value="TreeGrafter"/>
</dbReference>
<dbReference type="PROSITE" id="PS51404">
    <property type="entry name" value="DYP_PEROXIDASE"/>
    <property type="match status" value="1"/>
</dbReference>
<evidence type="ECO:0000256" key="3">
    <source>
        <dbReference type="ARBA" id="ARBA00022723"/>
    </source>
</evidence>
<feature type="domain" description="Dyp-type peroxidase C-terminal" evidence="8">
    <location>
        <begin position="150"/>
        <end position="309"/>
    </location>
</feature>
<name>A0A6N8L3B4_9SPHI</name>
<dbReference type="Pfam" id="PF20628">
    <property type="entry name" value="Dyp_perox_C"/>
    <property type="match status" value="1"/>
</dbReference>
<protein>
    <submittedName>
        <fullName evidence="9">Dyp-type peroxidase</fullName>
    </submittedName>
</protein>
<evidence type="ECO:0000313" key="9">
    <source>
        <dbReference type="EMBL" id="MVZ62272.1"/>
    </source>
</evidence>
<dbReference type="Pfam" id="PF04261">
    <property type="entry name" value="Dyp_perox_N"/>
    <property type="match status" value="1"/>
</dbReference>
<keyword evidence="3" id="KW-0479">Metal-binding</keyword>
<dbReference type="Proteomes" id="UP000435036">
    <property type="component" value="Unassembled WGS sequence"/>
</dbReference>
<sequence length="317" mass="35276">MNANQFPPSNDAQNVTDYPNNNTFFLVWTLKQNAPVADLKKGFQRLCALVINLNNSSLDRFPNAKASCVLGIGHDAWKLLELPEPLPKELHNFEAIAGDKHTAVATGGDFHLHIRADEKSLAYDMATVLSDHLTSMADCIVEVQGFRYWDSRSILGFVDGTENPHGDDRNYFAIIDEQDPAYRGGSYVFVQKYIHDLKAWKALPLEEQEKVFGRSKAQDVEMPDEVKPSNSHSALANVGDDKKVVRDNMPFGSVSSNEMGTYFICYSSNFSTVKTMLTHMFIGNPTGNYDRLLDFSVAKTGALFFAPPLSMLSDFSG</sequence>
<dbReference type="PANTHER" id="PTHR30521:SF0">
    <property type="entry name" value="DYP-TYPE PEROXIDASE FAMILY PROTEIN"/>
    <property type="match status" value="1"/>
</dbReference>
<evidence type="ECO:0000259" key="7">
    <source>
        <dbReference type="Pfam" id="PF04261"/>
    </source>
</evidence>
<organism evidence="9 10">
    <name type="scientific">Sphingobacterium humi</name>
    <dbReference type="NCBI Taxonomy" id="1796905"/>
    <lineage>
        <taxon>Bacteria</taxon>
        <taxon>Pseudomonadati</taxon>
        <taxon>Bacteroidota</taxon>
        <taxon>Sphingobacteriia</taxon>
        <taxon>Sphingobacteriales</taxon>
        <taxon>Sphingobacteriaceae</taxon>
        <taxon>Sphingobacterium</taxon>
    </lineage>
</organism>
<dbReference type="InterPro" id="IPR048328">
    <property type="entry name" value="Dyp_perox_C"/>
</dbReference>
<dbReference type="InterPro" id="IPR006314">
    <property type="entry name" value="Dyp_peroxidase"/>
</dbReference>
<accession>A0A6N8L3B4</accession>
<dbReference type="InterPro" id="IPR048327">
    <property type="entry name" value="Dyp_perox_N"/>
</dbReference>
<dbReference type="EMBL" id="WSQA01000006">
    <property type="protein sequence ID" value="MVZ62272.1"/>
    <property type="molecule type" value="Genomic_DNA"/>
</dbReference>
<dbReference type="GO" id="GO:0020037">
    <property type="term" value="F:heme binding"/>
    <property type="evidence" value="ECO:0007669"/>
    <property type="project" value="InterPro"/>
</dbReference>
<dbReference type="GO" id="GO:0046872">
    <property type="term" value="F:metal ion binding"/>
    <property type="evidence" value="ECO:0007669"/>
    <property type="project" value="UniProtKB-KW"/>
</dbReference>
<gene>
    <name evidence="9" type="ORF">GQF63_09590</name>
</gene>
<dbReference type="SUPFAM" id="SSF54909">
    <property type="entry name" value="Dimeric alpha+beta barrel"/>
    <property type="match status" value="1"/>
</dbReference>
<evidence type="ECO:0000313" key="10">
    <source>
        <dbReference type="Proteomes" id="UP000435036"/>
    </source>
</evidence>
<reference evidence="9 10" key="1">
    <citation type="submission" date="2019-12" db="EMBL/GenBank/DDBJ databases">
        <authorList>
            <person name="Dong K."/>
        </authorList>
    </citation>
    <scope>NUCLEOTIDE SEQUENCE [LARGE SCALE GENOMIC DNA]</scope>
    <source>
        <strain evidence="9 10">JCM 31225</strain>
    </source>
</reference>
<evidence type="ECO:0000256" key="5">
    <source>
        <dbReference type="ARBA" id="ARBA00023004"/>
    </source>
</evidence>
<evidence type="ECO:0000259" key="8">
    <source>
        <dbReference type="Pfam" id="PF20628"/>
    </source>
</evidence>
<dbReference type="PANTHER" id="PTHR30521">
    <property type="entry name" value="DEFERROCHELATASE/PEROXIDASE"/>
    <property type="match status" value="1"/>
</dbReference>